<keyword evidence="2" id="KW-0472">Membrane</keyword>
<reference evidence="4" key="1">
    <citation type="journal article" date="2019" name="Int. J. Syst. Evol. Microbiol.">
        <title>The Global Catalogue of Microorganisms (GCM) 10K type strain sequencing project: providing services to taxonomists for standard genome sequencing and annotation.</title>
        <authorList>
            <consortium name="The Broad Institute Genomics Platform"/>
            <consortium name="The Broad Institute Genome Sequencing Center for Infectious Disease"/>
            <person name="Wu L."/>
            <person name="Ma J."/>
        </authorList>
    </citation>
    <scope>NUCLEOTIDE SEQUENCE [LARGE SCALE GENOMIC DNA]</scope>
    <source>
        <strain evidence="4">JCM 13022</strain>
    </source>
</reference>
<feature type="region of interest" description="Disordered" evidence="1">
    <location>
        <begin position="33"/>
        <end position="307"/>
    </location>
</feature>
<organism evidence="3 4">
    <name type="scientific">Prauserella alba</name>
    <dbReference type="NCBI Taxonomy" id="176898"/>
    <lineage>
        <taxon>Bacteria</taxon>
        <taxon>Bacillati</taxon>
        <taxon>Actinomycetota</taxon>
        <taxon>Actinomycetes</taxon>
        <taxon>Pseudonocardiales</taxon>
        <taxon>Pseudonocardiaceae</taxon>
        <taxon>Prauserella</taxon>
    </lineage>
</organism>
<dbReference type="EMBL" id="BAAALM010000015">
    <property type="protein sequence ID" value="GAA1213103.1"/>
    <property type="molecule type" value="Genomic_DNA"/>
</dbReference>
<sequence>MVSWQEELRKLDEELAAGRLSADDYRVRRDQVLSSAVTHGDEAAGAQAQAPGQAPAQPGQPQQTAQPGQPDPAQQQAAAQPPQAPQAPQQAQPPQPQSPQPQSPQAQSPQAQPQQGGQPPQGQAPQGQAAQGQAAQGQAAQGQAAQQPQPQNPQPQSSQQPQSQQQPPQNQGGDGNSTQVIAPVSPPPGQAGQPPAGPGQTPPQAAQPGGDPEATQAVRPSDPEATQAVRPGDAEATQAVQPVAPPQPPYQPQASPAAGFPQPQQPWNAPDVDQSPPWGGEFPPVSPGNSAEWGQGPEDSFDNESKGKKGKVFAIIAAVVLLAGIATGAFFLFGSGDGEPTAEGGNQGQQGGGGNSSSQAPEPKDDMPLDGQQGEVESSASLKSWDDIANINLLNDDELSAYQGTAPGEAEYAVYRHDGGKVKTVVLMVKVADQEAASAAVGELRDIQLKNGQKNTSINGVPGSVQVTEIKQKKDKGKITQNATMRAHYLAGDVLVRIEGVSGEAKLDKIRDKFEATLKTQLENLSADE</sequence>
<keyword evidence="4" id="KW-1185">Reference proteome</keyword>
<dbReference type="Proteomes" id="UP001500467">
    <property type="component" value="Unassembled WGS sequence"/>
</dbReference>
<evidence type="ECO:0000313" key="3">
    <source>
        <dbReference type="EMBL" id="GAA1213103.1"/>
    </source>
</evidence>
<feature type="compositionally biased region" description="Pro residues" evidence="1">
    <location>
        <begin position="91"/>
        <end position="102"/>
    </location>
</feature>
<gene>
    <name evidence="3" type="ORF">GCM10009675_38310</name>
</gene>
<name>A0ABP4G414_9PSEU</name>
<feature type="compositionally biased region" description="Low complexity" evidence="1">
    <location>
        <begin position="43"/>
        <end position="90"/>
    </location>
</feature>
<feature type="compositionally biased region" description="Low complexity" evidence="1">
    <location>
        <begin position="202"/>
        <end position="212"/>
    </location>
</feature>
<evidence type="ECO:0000256" key="1">
    <source>
        <dbReference type="SAM" id="MobiDB-lite"/>
    </source>
</evidence>
<feature type="compositionally biased region" description="Pro residues" evidence="1">
    <location>
        <begin position="184"/>
        <end position="201"/>
    </location>
</feature>
<evidence type="ECO:0000313" key="4">
    <source>
        <dbReference type="Proteomes" id="UP001500467"/>
    </source>
</evidence>
<evidence type="ECO:0008006" key="5">
    <source>
        <dbReference type="Google" id="ProtNLM"/>
    </source>
</evidence>
<keyword evidence="2" id="KW-0812">Transmembrane</keyword>
<comment type="caution">
    <text evidence="3">The sequence shown here is derived from an EMBL/GenBank/DDBJ whole genome shotgun (WGS) entry which is preliminary data.</text>
</comment>
<feature type="compositionally biased region" description="Low complexity" evidence="1">
    <location>
        <begin position="103"/>
        <end position="171"/>
    </location>
</feature>
<feature type="transmembrane region" description="Helical" evidence="2">
    <location>
        <begin position="312"/>
        <end position="333"/>
    </location>
</feature>
<proteinExistence type="predicted"/>
<feature type="compositionally biased region" description="Gly residues" evidence="1">
    <location>
        <begin position="345"/>
        <end position="355"/>
    </location>
</feature>
<keyword evidence="2" id="KW-1133">Transmembrane helix</keyword>
<feature type="region of interest" description="Disordered" evidence="1">
    <location>
        <begin position="340"/>
        <end position="381"/>
    </location>
</feature>
<evidence type="ECO:0000256" key="2">
    <source>
        <dbReference type="SAM" id="Phobius"/>
    </source>
</evidence>
<accession>A0ABP4G414</accession>
<protein>
    <recommendedName>
        <fullName evidence="5">Flagellar basal body-associated protein FliL</fullName>
    </recommendedName>
</protein>